<gene>
    <name evidence="13" type="ORF">MENT_LOCUS36604</name>
</gene>
<comment type="caution">
    <text evidence="13">The sequence shown here is derived from an EMBL/GenBank/DDBJ whole genome shotgun (WGS) entry which is preliminary data.</text>
</comment>
<feature type="domain" description="Biotin carboxylation" evidence="12">
    <location>
        <begin position="1"/>
        <end position="934"/>
    </location>
</feature>
<dbReference type="Pfam" id="PF00289">
    <property type="entry name" value="Biotin_carb_N"/>
    <property type="match status" value="1"/>
</dbReference>
<dbReference type="InterPro" id="IPR003653">
    <property type="entry name" value="Peptidase_C48_C"/>
</dbReference>
<keyword evidence="7 9" id="KW-0067">ATP-binding</keyword>
<dbReference type="GO" id="GO:0046872">
    <property type="term" value="F:metal ion binding"/>
    <property type="evidence" value="ECO:0007669"/>
    <property type="project" value="InterPro"/>
</dbReference>
<dbReference type="SUPFAM" id="SSF56059">
    <property type="entry name" value="Glutathione synthetase ATP-binding domain-like"/>
    <property type="match status" value="1"/>
</dbReference>
<dbReference type="PANTHER" id="PTHR45728">
    <property type="entry name" value="ACETYL-COA CARBOXYLASE, ISOFORM A"/>
    <property type="match status" value="1"/>
</dbReference>
<dbReference type="GO" id="GO:0005739">
    <property type="term" value="C:mitochondrion"/>
    <property type="evidence" value="ECO:0007669"/>
    <property type="project" value="TreeGrafter"/>
</dbReference>
<dbReference type="GO" id="GO:0008234">
    <property type="term" value="F:cysteine-type peptidase activity"/>
    <property type="evidence" value="ECO:0007669"/>
    <property type="project" value="InterPro"/>
</dbReference>
<dbReference type="InterPro" id="IPR013815">
    <property type="entry name" value="ATP_grasp_subdomain_1"/>
</dbReference>
<dbReference type="GO" id="GO:0006508">
    <property type="term" value="P:proteolysis"/>
    <property type="evidence" value="ECO:0007669"/>
    <property type="project" value="UniProtKB-KW"/>
</dbReference>
<evidence type="ECO:0000256" key="7">
    <source>
        <dbReference type="ARBA" id="ARBA00022840"/>
    </source>
</evidence>
<proteinExistence type="inferred from homology"/>
<dbReference type="InterPro" id="IPR016185">
    <property type="entry name" value="PreATP-grasp_dom_sf"/>
</dbReference>
<dbReference type="InterPro" id="IPR005481">
    <property type="entry name" value="BC-like_N"/>
</dbReference>
<name>A0A6V7WBL7_MELEN</name>
<dbReference type="InterPro" id="IPR049076">
    <property type="entry name" value="ACCA"/>
</dbReference>
<dbReference type="InterPro" id="IPR011761">
    <property type="entry name" value="ATP-grasp"/>
</dbReference>
<evidence type="ECO:0000259" key="11">
    <source>
        <dbReference type="PROSITE" id="PS50975"/>
    </source>
</evidence>
<dbReference type="EMBL" id="CAJEWN010000495">
    <property type="protein sequence ID" value="CAD2184258.1"/>
    <property type="molecule type" value="Genomic_DNA"/>
</dbReference>
<dbReference type="Proteomes" id="UP000580250">
    <property type="component" value="Unassembled WGS sequence"/>
</dbReference>
<dbReference type="SUPFAM" id="SSF52440">
    <property type="entry name" value="PreATP-grasp domain"/>
    <property type="match status" value="1"/>
</dbReference>
<dbReference type="InterPro" id="IPR011764">
    <property type="entry name" value="Biotin_carboxylation_dom"/>
</dbReference>
<dbReference type="Gene3D" id="3.30.1490.20">
    <property type="entry name" value="ATP-grasp fold, A domain"/>
    <property type="match status" value="1"/>
</dbReference>
<keyword evidence="3" id="KW-0436">Ligase</keyword>
<dbReference type="PANTHER" id="PTHR45728:SF3">
    <property type="entry name" value="ACETYL-COA CARBOXYLASE"/>
    <property type="match status" value="1"/>
</dbReference>
<dbReference type="Gene3D" id="3.40.395.10">
    <property type="entry name" value="Adenoviral Proteinase, Chain A"/>
    <property type="match status" value="1"/>
</dbReference>
<dbReference type="GO" id="GO:0005524">
    <property type="term" value="F:ATP binding"/>
    <property type="evidence" value="ECO:0007669"/>
    <property type="project" value="UniProtKB-UniRule"/>
</dbReference>
<evidence type="ECO:0000313" key="14">
    <source>
        <dbReference type="Proteomes" id="UP000580250"/>
    </source>
</evidence>
<evidence type="ECO:0000256" key="1">
    <source>
        <dbReference type="ARBA" id="ARBA00001953"/>
    </source>
</evidence>
<dbReference type="InterPro" id="IPR038765">
    <property type="entry name" value="Papain-like_cys_pep_sf"/>
</dbReference>
<feature type="domain" description="ATP-grasp" evidence="11">
    <location>
        <begin position="136"/>
        <end position="315"/>
    </location>
</feature>
<dbReference type="FunFam" id="3.30.1490.20:FF:000003">
    <property type="entry name" value="acetyl-CoA carboxylase isoform X1"/>
    <property type="match status" value="1"/>
</dbReference>
<sequence length="934" mass="105491">MQHFYFVCLTTEHEIQSEYLKMADQLIFSPAGLNTNNCANVHEIVEQATRNNVDAVWAGHASENPQLPEELNKRNIVFIGPPSKAVFALSDKITSTIIAQTVKIPTIEWTGSGLIVESSGEGKEKGGGGNELEISKELYLKACISTVEDGLLSMKEKNISYPVMIKSSKGCNGKGTRKCVNDEEFCLNFASVQEEVPGSLIYLMKFMVDARRIQVQLIGDHYGQIVPIFTHDCSIEGSSQKCTVPPEIKCQMQMDAVTLAKKIGYVSAGTVEYMYLPSEQKYYFLKLNPRLQLEQNFTEMNANINIPAIQLQIAMGIPLQKITETRLYCGMDGESVNSKKNFYSKKATKNKMRFYDGYKFYWKEGNIYRCENILKKAIQCKGRLIVKNNKLLNSTPHNDKCIKYKLSSSERQLKITKEINLPPTNSTKISKELNMPPTNSTKISKELNMPPTNSPVSSQKVDVLQKNNSINEQSKPDNQATIDRLPVDDALVEQPIEKLPLITTTSLNLLQSLPTTTNLRASANQLVEDVDRLLNCINSPKAEIQEVVQRFSNSFQQFSSIISDLAELQDERRIQSSLDSLINIHDEKIELLDKFTCLQADKSNISLSQALSTYCRQFSQNIWALVELVECDQKGAQVLEESISAIDLAVKQSNNDEMPTRHGANGEDIIRANPGLNYSITPLPLVSTGLSQNCPSFFATKPSSSLGLILQKAEIEGQDYQQKITQKQQESNQLASVPITTRNLSNLVDLRAGENLLTYFPEEIVLNFAAPPNDIVSKCDNIIIKSKDLYTLVGRNGLMIKVLFINFYMALIVVRSCNNKDLPRVYAFNSFFYSNLSSNGFDRVKRWTKNLDIFKYQMIFVPIHLTDHWCLVVINLEKRKIEYFDSLKMDNFACLYLLRNYLSEESIAKKNKPFEFAGWEFTCPKGYTSTEKFV</sequence>
<dbReference type="InterPro" id="IPR005479">
    <property type="entry name" value="CPAse_ATP-bd"/>
</dbReference>
<evidence type="ECO:0000256" key="5">
    <source>
        <dbReference type="ARBA" id="ARBA00022741"/>
    </source>
</evidence>
<dbReference type="Pfam" id="PF02786">
    <property type="entry name" value="CPSase_L_D2"/>
    <property type="match status" value="1"/>
</dbReference>
<evidence type="ECO:0000256" key="4">
    <source>
        <dbReference type="ARBA" id="ARBA00022670"/>
    </source>
</evidence>
<accession>A0A6V7WBL7</accession>
<evidence type="ECO:0000313" key="13">
    <source>
        <dbReference type="EMBL" id="CAD2184258.1"/>
    </source>
</evidence>
<evidence type="ECO:0000256" key="2">
    <source>
        <dbReference type="ARBA" id="ARBA00005234"/>
    </source>
</evidence>
<keyword evidence="4" id="KW-0645">Protease</keyword>
<dbReference type="OrthoDB" id="14612at2759"/>
<dbReference type="Gene3D" id="3.30.470.20">
    <property type="entry name" value="ATP-grasp fold, B domain"/>
    <property type="match status" value="1"/>
</dbReference>
<evidence type="ECO:0000256" key="3">
    <source>
        <dbReference type="ARBA" id="ARBA00022598"/>
    </source>
</evidence>
<evidence type="ECO:0000259" key="12">
    <source>
        <dbReference type="PROSITE" id="PS50979"/>
    </source>
</evidence>
<organism evidence="13 14">
    <name type="scientific">Meloidogyne enterolobii</name>
    <name type="common">Root-knot nematode worm</name>
    <name type="synonym">Meloidogyne mayaguensis</name>
    <dbReference type="NCBI Taxonomy" id="390850"/>
    <lineage>
        <taxon>Eukaryota</taxon>
        <taxon>Metazoa</taxon>
        <taxon>Ecdysozoa</taxon>
        <taxon>Nematoda</taxon>
        <taxon>Chromadorea</taxon>
        <taxon>Rhabditida</taxon>
        <taxon>Tylenchina</taxon>
        <taxon>Tylenchomorpha</taxon>
        <taxon>Tylenchoidea</taxon>
        <taxon>Meloidogynidae</taxon>
        <taxon>Meloidogyninae</taxon>
        <taxon>Meloidogyne</taxon>
    </lineage>
</organism>
<evidence type="ECO:0000256" key="6">
    <source>
        <dbReference type="ARBA" id="ARBA00022801"/>
    </source>
</evidence>
<comment type="cofactor">
    <cofactor evidence="1">
        <name>biotin</name>
        <dbReference type="ChEBI" id="CHEBI:57586"/>
    </cofactor>
</comment>
<keyword evidence="6" id="KW-0378">Hydrolase</keyword>
<dbReference type="AlphaFoldDB" id="A0A6V7WBL7"/>
<dbReference type="GO" id="GO:0003989">
    <property type="term" value="F:acetyl-CoA carboxylase activity"/>
    <property type="evidence" value="ECO:0007669"/>
    <property type="project" value="InterPro"/>
</dbReference>
<feature type="domain" description="Ubiquitin-like protease family profile" evidence="10">
    <location>
        <begin position="782"/>
        <end position="934"/>
    </location>
</feature>
<dbReference type="Gene3D" id="3.40.50.20">
    <property type="match status" value="1"/>
</dbReference>
<evidence type="ECO:0000256" key="8">
    <source>
        <dbReference type="ARBA" id="ARBA00023267"/>
    </source>
</evidence>
<dbReference type="PROSITE" id="PS50600">
    <property type="entry name" value="ULP_PROTEASE"/>
    <property type="match status" value="1"/>
</dbReference>
<evidence type="ECO:0000259" key="10">
    <source>
        <dbReference type="PROSITE" id="PS50600"/>
    </source>
</evidence>
<reference evidence="13 14" key="1">
    <citation type="submission" date="2020-08" db="EMBL/GenBank/DDBJ databases">
        <authorList>
            <person name="Koutsovoulos G."/>
            <person name="Danchin GJ E."/>
        </authorList>
    </citation>
    <scope>NUCLEOTIDE SEQUENCE [LARGE SCALE GENOMIC DNA]</scope>
</reference>
<dbReference type="Gene3D" id="3.90.1770.10">
    <property type="entry name" value="PreATP-grasp domain"/>
    <property type="match status" value="1"/>
</dbReference>
<keyword evidence="8" id="KW-0092">Biotin</keyword>
<keyword evidence="5 9" id="KW-0547">Nucleotide-binding</keyword>
<dbReference type="PROSITE" id="PS50975">
    <property type="entry name" value="ATP_GRASP"/>
    <property type="match status" value="1"/>
</dbReference>
<evidence type="ECO:0000256" key="9">
    <source>
        <dbReference type="PROSITE-ProRule" id="PRU00409"/>
    </source>
</evidence>
<comment type="similarity">
    <text evidence="2">Belongs to the peptidase C48 family.</text>
</comment>
<protein>
    <submittedName>
        <fullName evidence="13">Uncharacterized protein</fullName>
    </submittedName>
</protein>
<dbReference type="PROSITE" id="PS50979">
    <property type="entry name" value="BC"/>
    <property type="match status" value="1"/>
</dbReference>
<dbReference type="SUPFAM" id="SSF54001">
    <property type="entry name" value="Cysteine proteinases"/>
    <property type="match status" value="1"/>
</dbReference>
<dbReference type="GO" id="GO:0006633">
    <property type="term" value="P:fatty acid biosynthetic process"/>
    <property type="evidence" value="ECO:0007669"/>
    <property type="project" value="TreeGrafter"/>
</dbReference>
<dbReference type="Pfam" id="PF02902">
    <property type="entry name" value="Peptidase_C48"/>
    <property type="match status" value="1"/>
</dbReference>